<evidence type="ECO:0000256" key="4">
    <source>
        <dbReference type="ARBA" id="ARBA00022676"/>
    </source>
</evidence>
<feature type="region of interest" description="Disordered" evidence="16">
    <location>
        <begin position="340"/>
        <end position="408"/>
    </location>
</feature>
<evidence type="ECO:0000256" key="11">
    <source>
        <dbReference type="ARBA" id="ARBA00023295"/>
    </source>
</evidence>
<keyword evidence="10" id="KW-0449">Lipoprotein</keyword>
<dbReference type="GO" id="GO:0005975">
    <property type="term" value="P:carbohydrate metabolic process"/>
    <property type="evidence" value="ECO:0007669"/>
    <property type="project" value="InterPro"/>
</dbReference>
<feature type="chain" id="PRO_5028887992" description="Crh-like protein" evidence="17">
    <location>
        <begin position="20"/>
        <end position="471"/>
    </location>
</feature>
<evidence type="ECO:0000256" key="1">
    <source>
        <dbReference type="ARBA" id="ARBA00000822"/>
    </source>
</evidence>
<dbReference type="InterPro" id="IPR050546">
    <property type="entry name" value="Glycosyl_Hydrlase_16"/>
</dbReference>
<evidence type="ECO:0000313" key="19">
    <source>
        <dbReference type="EMBL" id="QLQ79116.1"/>
    </source>
</evidence>
<gene>
    <name evidence="19" type="ORF">HG537_0B04640</name>
</gene>
<reference evidence="19 20" key="1">
    <citation type="submission" date="2020-06" db="EMBL/GenBank/DDBJ databases">
        <title>The yeast mating-type switching endonuclease HO is a domesticated member of an unorthodox homing genetic element family.</title>
        <authorList>
            <person name="Coughlan A.Y."/>
            <person name="Lombardi L."/>
            <person name="Braun-Galleani S."/>
            <person name="Martos A.R."/>
            <person name="Galeote V."/>
            <person name="Bigey F."/>
            <person name="Dequin S."/>
            <person name="Byrne K.P."/>
            <person name="Wolfe K.H."/>
        </authorList>
    </citation>
    <scope>NUCLEOTIDE SEQUENCE [LARGE SCALE GENOMIC DNA]</scope>
    <source>
        <strain evidence="19 20">CBS2947</strain>
    </source>
</reference>
<dbReference type="GO" id="GO:0016757">
    <property type="term" value="F:glycosyltransferase activity"/>
    <property type="evidence" value="ECO:0007669"/>
    <property type="project" value="UniProtKB-KW"/>
</dbReference>
<keyword evidence="20" id="KW-1185">Reference proteome</keyword>
<feature type="compositionally biased region" description="Low complexity" evidence="16">
    <location>
        <begin position="351"/>
        <end position="408"/>
    </location>
</feature>
<dbReference type="GO" id="GO:0008843">
    <property type="term" value="F:endochitinase activity"/>
    <property type="evidence" value="ECO:0007669"/>
    <property type="project" value="UniProtKB-EC"/>
</dbReference>
<dbReference type="Gene3D" id="2.60.120.200">
    <property type="match status" value="1"/>
</dbReference>
<feature type="domain" description="GH16" evidence="18">
    <location>
        <begin position="89"/>
        <end position="278"/>
    </location>
</feature>
<evidence type="ECO:0000256" key="8">
    <source>
        <dbReference type="ARBA" id="ARBA00023136"/>
    </source>
</evidence>
<protein>
    <recommendedName>
        <fullName evidence="14">Crh-like protein</fullName>
        <ecNumber evidence="14">3.2.-.-</ecNumber>
    </recommendedName>
</protein>
<accession>A0A7H9HPI8</accession>
<keyword evidence="3" id="KW-0336">GPI-anchor</keyword>
<evidence type="ECO:0000256" key="15">
    <source>
        <dbReference type="PIRSR" id="PIRSR037299-1"/>
    </source>
</evidence>
<dbReference type="Pfam" id="PF00722">
    <property type="entry name" value="Glyco_hydro_16"/>
    <property type="match status" value="1"/>
</dbReference>
<dbReference type="PANTHER" id="PTHR10963">
    <property type="entry name" value="GLYCOSYL HYDROLASE-RELATED"/>
    <property type="match status" value="1"/>
</dbReference>
<evidence type="ECO:0000259" key="18">
    <source>
        <dbReference type="PROSITE" id="PS51762"/>
    </source>
</evidence>
<comment type="similarity">
    <text evidence="13">Belongs to the glycosyl hydrolase 16 family. CRH1 subfamily.</text>
</comment>
<feature type="active site" description="Nucleophile" evidence="15">
    <location>
        <position position="164"/>
    </location>
</feature>
<keyword evidence="6 17" id="KW-0732">Signal</keyword>
<dbReference type="AlphaFoldDB" id="A0A7H9HPI8"/>
<keyword evidence="12" id="KW-0961">Cell wall biogenesis/degradation</keyword>
<dbReference type="InterPro" id="IPR017168">
    <property type="entry name" value="CHR-like"/>
</dbReference>
<dbReference type="EC" id="3.2.-.-" evidence="14"/>
<evidence type="ECO:0000313" key="20">
    <source>
        <dbReference type="Proteomes" id="UP000510647"/>
    </source>
</evidence>
<dbReference type="FunFam" id="2.60.120.200:FF:000159">
    <property type="entry name" value="Glycosidase"/>
    <property type="match status" value="1"/>
</dbReference>
<evidence type="ECO:0000256" key="9">
    <source>
        <dbReference type="ARBA" id="ARBA00023180"/>
    </source>
</evidence>
<sequence length="471" mass="50479">MTMIKTVAILLALVSNVLAIETVICNATQSCPEELPCCSQFGECGTGSTCLGGCNPMFSFNAAACMPMAICQDSSTTFQNYSSRVASHDTYLGNVSEADWVYTGYLYDYDDEDSMLLAMPKYSAGTVLSSTRFMWYGKVSARLKSSHLGGVVSSFILFSNVQDEIDFEYVGADLKTVQSNFYFEGILNYNNSKNISTTDTFENYHDYEIDWHEDYITWSVDGVVGRTLYKNQTYNETSKRYEFPQTPSKVQLSLWPAGNATNAPGTIAWAGGEINWNADDLKDPGYYYASLQQVNITCYDPPSYAPKNGTKSYQFIKSDSFLSEDVAITDKDSFLYSDEGSGLDAEKGKNSSSIASSSSSSSSTSLSSSSISSSSSSSSSSSASSSSSKSTSTSKTTDKSTASSATVQTTVAAATKTTSLSSEQSTAFVQNIKSSSSGTSSKQQQTSTGTNGANAISVGIPLAGILLSYLL</sequence>
<dbReference type="PIRSF" id="PIRSF037299">
    <property type="entry name" value="Glycosidase_CRH1_prd"/>
    <property type="match status" value="1"/>
</dbReference>
<keyword evidence="11" id="KW-0326">Glycosidase</keyword>
<name>A0A7H9HPI8_9SACH</name>
<comment type="catalytic activity">
    <reaction evidence="1">
        <text>Random endo-hydrolysis of N-acetyl-beta-D-glucosaminide (1-&gt;4)-beta-linkages in chitin and chitodextrins.</text>
        <dbReference type="EC" id="3.2.1.14"/>
    </reaction>
</comment>
<feature type="region of interest" description="Disordered" evidence="16">
    <location>
        <begin position="432"/>
        <end position="454"/>
    </location>
</feature>
<organism evidence="19 20">
    <name type="scientific">Torulaspora globosa</name>
    <dbReference type="NCBI Taxonomy" id="48254"/>
    <lineage>
        <taxon>Eukaryota</taxon>
        <taxon>Fungi</taxon>
        <taxon>Dikarya</taxon>
        <taxon>Ascomycota</taxon>
        <taxon>Saccharomycotina</taxon>
        <taxon>Saccharomycetes</taxon>
        <taxon>Saccharomycetales</taxon>
        <taxon>Saccharomycetaceae</taxon>
        <taxon>Torulaspora</taxon>
    </lineage>
</organism>
<dbReference type="EMBL" id="CP059268">
    <property type="protein sequence ID" value="QLQ79116.1"/>
    <property type="molecule type" value="Genomic_DNA"/>
</dbReference>
<dbReference type="GO" id="GO:0098552">
    <property type="term" value="C:side of membrane"/>
    <property type="evidence" value="ECO:0007669"/>
    <property type="project" value="UniProtKB-KW"/>
</dbReference>
<dbReference type="Proteomes" id="UP000510647">
    <property type="component" value="Chromosome 2"/>
</dbReference>
<dbReference type="GO" id="GO:0031505">
    <property type="term" value="P:fungal-type cell wall organization"/>
    <property type="evidence" value="ECO:0007669"/>
    <property type="project" value="TreeGrafter"/>
</dbReference>
<dbReference type="OrthoDB" id="4781at2759"/>
<dbReference type="InterPro" id="IPR013320">
    <property type="entry name" value="ConA-like_dom_sf"/>
</dbReference>
<dbReference type="PANTHER" id="PTHR10963:SF22">
    <property type="entry name" value="GLYCOSIDASE CRH2-RELATED"/>
    <property type="match status" value="1"/>
</dbReference>
<comment type="subcellular location">
    <subcellularLocation>
        <location evidence="2">Membrane</location>
        <topology evidence="2">Lipid-anchor</topology>
        <topology evidence="2">GPI-anchor</topology>
    </subcellularLocation>
</comment>
<proteinExistence type="inferred from homology"/>
<dbReference type="GO" id="GO:0009277">
    <property type="term" value="C:fungal-type cell wall"/>
    <property type="evidence" value="ECO:0007669"/>
    <property type="project" value="TreeGrafter"/>
</dbReference>
<feature type="compositionally biased region" description="Low complexity" evidence="16">
    <location>
        <begin position="433"/>
        <end position="450"/>
    </location>
</feature>
<dbReference type="SUPFAM" id="SSF49899">
    <property type="entry name" value="Concanavalin A-like lectins/glucanases"/>
    <property type="match status" value="1"/>
</dbReference>
<evidence type="ECO:0000256" key="16">
    <source>
        <dbReference type="SAM" id="MobiDB-lite"/>
    </source>
</evidence>
<evidence type="ECO:0000256" key="12">
    <source>
        <dbReference type="ARBA" id="ARBA00023316"/>
    </source>
</evidence>
<dbReference type="InterPro" id="IPR000757">
    <property type="entry name" value="Beta-glucanase-like"/>
</dbReference>
<evidence type="ECO:0000256" key="14">
    <source>
        <dbReference type="PIRNR" id="PIRNR037299"/>
    </source>
</evidence>
<keyword evidence="7 14" id="KW-0378">Hydrolase</keyword>
<dbReference type="CDD" id="cd02183">
    <property type="entry name" value="GH16_fungal_CRH1_transglycosylase"/>
    <property type="match status" value="1"/>
</dbReference>
<evidence type="ECO:0000256" key="13">
    <source>
        <dbReference type="ARBA" id="ARBA00038074"/>
    </source>
</evidence>
<keyword evidence="8 14" id="KW-0472">Membrane</keyword>
<evidence type="ECO:0000256" key="3">
    <source>
        <dbReference type="ARBA" id="ARBA00022622"/>
    </source>
</evidence>
<evidence type="ECO:0000256" key="10">
    <source>
        <dbReference type="ARBA" id="ARBA00023288"/>
    </source>
</evidence>
<evidence type="ECO:0000256" key="6">
    <source>
        <dbReference type="ARBA" id="ARBA00022729"/>
    </source>
</evidence>
<feature type="signal peptide" evidence="17">
    <location>
        <begin position="1"/>
        <end position="19"/>
    </location>
</feature>
<evidence type="ECO:0000256" key="2">
    <source>
        <dbReference type="ARBA" id="ARBA00004589"/>
    </source>
</evidence>
<keyword evidence="9" id="KW-0325">Glycoprotein</keyword>
<keyword evidence="4" id="KW-0328">Glycosyltransferase</keyword>
<evidence type="ECO:0000256" key="5">
    <source>
        <dbReference type="ARBA" id="ARBA00022679"/>
    </source>
</evidence>
<dbReference type="PROSITE" id="PS51762">
    <property type="entry name" value="GH16_2"/>
    <property type="match status" value="1"/>
</dbReference>
<evidence type="ECO:0000256" key="17">
    <source>
        <dbReference type="SAM" id="SignalP"/>
    </source>
</evidence>
<keyword evidence="5" id="KW-0808">Transferase</keyword>
<feature type="active site" description="Proton donor" evidence="15">
    <location>
        <position position="168"/>
    </location>
</feature>
<evidence type="ECO:0000256" key="7">
    <source>
        <dbReference type="ARBA" id="ARBA00022801"/>
    </source>
</evidence>